<feature type="compositionally biased region" description="Low complexity" evidence="13">
    <location>
        <begin position="235"/>
        <end position="246"/>
    </location>
</feature>
<keyword evidence="10 14" id="KW-0472">Membrane</keyword>
<keyword evidence="8 12" id="KW-0653">Protein transport</keyword>
<comment type="function">
    <text evidence="11">Involved in the TonB-dependent energy-dependent transport of various receptor-bound substrates. Protects ExbD from proteolytic degradation and functionally stabilizes TonB.</text>
</comment>
<keyword evidence="6" id="KW-0997">Cell inner membrane</keyword>
<keyword evidence="5" id="KW-1003">Cell membrane</keyword>
<feature type="transmembrane region" description="Helical" evidence="14">
    <location>
        <begin position="182"/>
        <end position="203"/>
    </location>
</feature>
<evidence type="ECO:0000313" key="17">
    <source>
        <dbReference type="Proteomes" id="UP001156903"/>
    </source>
</evidence>
<feature type="transmembrane region" description="Helical" evidence="14">
    <location>
        <begin position="137"/>
        <end position="162"/>
    </location>
</feature>
<evidence type="ECO:0000256" key="11">
    <source>
        <dbReference type="ARBA" id="ARBA00024816"/>
    </source>
</evidence>
<dbReference type="InterPro" id="IPR002898">
    <property type="entry name" value="MotA_ExbB_proton_chnl"/>
</dbReference>
<dbReference type="PANTHER" id="PTHR30625:SF14">
    <property type="entry name" value="BIOPOLYMER TRANSPORT PROTEIN EXBB"/>
    <property type="match status" value="1"/>
</dbReference>
<comment type="subcellular location">
    <subcellularLocation>
        <location evidence="1">Cell inner membrane</location>
        <topology evidence="1">Multi-pass membrane protein</topology>
    </subcellularLocation>
    <subcellularLocation>
        <location evidence="12">Membrane</location>
        <topology evidence="12">Multi-pass membrane protein</topology>
    </subcellularLocation>
</comment>
<accession>A0ABQ6C898</accession>
<sequence length="270" mass="28099">MDANTSPYGLAALWSQGDLVIKTVAVMLLIMSIASWWLIITRSWRLMKLRRAAKAAAAFWHTKSFAEGLQALQAPGTPAPELNPFRHVALEGQAAVAHHAGNQEDLHGQLSLAEWAADALRGAIDDSAERLRSGLSILASVGSTAPFIGLFGTVWGIYHALVGIGTSGQASIDQVAGPVGEALIMTAFGLAVAIPAVLGYNALNRGNRSLTGQLKRFARQLHAYFLTGSPVTRAASGSAGHGAESAPQPPARPAVRAGTAVNGSLAAQGR</sequence>
<evidence type="ECO:0000256" key="2">
    <source>
        <dbReference type="ARBA" id="ARBA00011471"/>
    </source>
</evidence>
<evidence type="ECO:0000256" key="3">
    <source>
        <dbReference type="ARBA" id="ARBA00022093"/>
    </source>
</evidence>
<evidence type="ECO:0000256" key="4">
    <source>
        <dbReference type="ARBA" id="ARBA00022448"/>
    </source>
</evidence>
<evidence type="ECO:0000313" key="16">
    <source>
        <dbReference type="EMBL" id="GLS16498.1"/>
    </source>
</evidence>
<gene>
    <name evidence="16" type="ORF">GCM10007935_39390</name>
</gene>
<feature type="region of interest" description="Disordered" evidence="13">
    <location>
        <begin position="235"/>
        <end position="270"/>
    </location>
</feature>
<evidence type="ECO:0000256" key="8">
    <source>
        <dbReference type="ARBA" id="ARBA00022927"/>
    </source>
</evidence>
<comment type="similarity">
    <text evidence="12">Belongs to the exbB/tolQ family.</text>
</comment>
<feature type="transmembrane region" description="Helical" evidence="14">
    <location>
        <begin position="20"/>
        <end position="40"/>
    </location>
</feature>
<evidence type="ECO:0000256" key="7">
    <source>
        <dbReference type="ARBA" id="ARBA00022692"/>
    </source>
</evidence>
<evidence type="ECO:0000256" key="10">
    <source>
        <dbReference type="ARBA" id="ARBA00023136"/>
    </source>
</evidence>
<evidence type="ECO:0000256" key="6">
    <source>
        <dbReference type="ARBA" id="ARBA00022519"/>
    </source>
</evidence>
<evidence type="ECO:0000256" key="1">
    <source>
        <dbReference type="ARBA" id="ARBA00004429"/>
    </source>
</evidence>
<evidence type="ECO:0000259" key="15">
    <source>
        <dbReference type="Pfam" id="PF01618"/>
    </source>
</evidence>
<dbReference type="EMBL" id="BSPB01000061">
    <property type="protein sequence ID" value="GLS16498.1"/>
    <property type="molecule type" value="Genomic_DNA"/>
</dbReference>
<comment type="subunit">
    <text evidence="2">The accessory proteins ExbB and ExbD seem to form a complex with TonB.</text>
</comment>
<evidence type="ECO:0000256" key="5">
    <source>
        <dbReference type="ARBA" id="ARBA00022475"/>
    </source>
</evidence>
<dbReference type="Pfam" id="PF01618">
    <property type="entry name" value="MotA_ExbB"/>
    <property type="match status" value="1"/>
</dbReference>
<keyword evidence="7 14" id="KW-0812">Transmembrane</keyword>
<dbReference type="RefSeq" id="WP_234266931.1">
    <property type="nucleotide sequence ID" value="NZ_BSPB01000061.1"/>
</dbReference>
<name>A0ABQ6C898_9BURK</name>
<keyword evidence="17" id="KW-1185">Reference proteome</keyword>
<feature type="domain" description="MotA/TolQ/ExbB proton channel" evidence="15">
    <location>
        <begin position="108"/>
        <end position="214"/>
    </location>
</feature>
<evidence type="ECO:0000256" key="9">
    <source>
        <dbReference type="ARBA" id="ARBA00022989"/>
    </source>
</evidence>
<keyword evidence="9 14" id="KW-1133">Transmembrane helix</keyword>
<organism evidence="16 17">
    <name type="scientific">Hydrogenophaga electricum</name>
    <dbReference type="NCBI Taxonomy" id="1230953"/>
    <lineage>
        <taxon>Bacteria</taxon>
        <taxon>Pseudomonadati</taxon>
        <taxon>Pseudomonadota</taxon>
        <taxon>Betaproteobacteria</taxon>
        <taxon>Burkholderiales</taxon>
        <taxon>Comamonadaceae</taxon>
        <taxon>Hydrogenophaga</taxon>
    </lineage>
</organism>
<dbReference type="InterPro" id="IPR050790">
    <property type="entry name" value="ExbB/TolQ_transport"/>
</dbReference>
<comment type="caution">
    <text evidence="16">The sequence shown here is derived from an EMBL/GenBank/DDBJ whole genome shotgun (WGS) entry which is preliminary data.</text>
</comment>
<protein>
    <recommendedName>
        <fullName evidence="3">Biopolymer transport protein ExbB</fullName>
    </recommendedName>
</protein>
<evidence type="ECO:0000256" key="14">
    <source>
        <dbReference type="SAM" id="Phobius"/>
    </source>
</evidence>
<proteinExistence type="inferred from homology"/>
<dbReference type="PANTHER" id="PTHR30625">
    <property type="entry name" value="PROTEIN TOLQ"/>
    <property type="match status" value="1"/>
</dbReference>
<reference evidence="17" key="1">
    <citation type="journal article" date="2019" name="Int. J. Syst. Evol. Microbiol.">
        <title>The Global Catalogue of Microorganisms (GCM) 10K type strain sequencing project: providing services to taxonomists for standard genome sequencing and annotation.</title>
        <authorList>
            <consortium name="The Broad Institute Genomics Platform"/>
            <consortium name="The Broad Institute Genome Sequencing Center for Infectious Disease"/>
            <person name="Wu L."/>
            <person name="Ma J."/>
        </authorList>
    </citation>
    <scope>NUCLEOTIDE SEQUENCE [LARGE SCALE GENOMIC DNA]</scope>
    <source>
        <strain evidence="17">NBRC 109341</strain>
    </source>
</reference>
<evidence type="ECO:0000256" key="12">
    <source>
        <dbReference type="RuleBase" id="RU004057"/>
    </source>
</evidence>
<evidence type="ECO:0000256" key="13">
    <source>
        <dbReference type="SAM" id="MobiDB-lite"/>
    </source>
</evidence>
<dbReference type="Proteomes" id="UP001156903">
    <property type="component" value="Unassembled WGS sequence"/>
</dbReference>
<keyword evidence="4 12" id="KW-0813">Transport</keyword>